<dbReference type="Pfam" id="PF00753">
    <property type="entry name" value="Lactamase_B"/>
    <property type="match status" value="1"/>
</dbReference>
<feature type="transmembrane region" description="Helical" evidence="6">
    <location>
        <begin position="501"/>
        <end position="517"/>
    </location>
</feature>
<dbReference type="InterPro" id="IPR025405">
    <property type="entry name" value="DUF4131"/>
</dbReference>
<dbReference type="KEGG" id="dbk:DGMP_09500"/>
<dbReference type="Pfam" id="PF13567">
    <property type="entry name" value="DUF4131"/>
    <property type="match status" value="1"/>
</dbReference>
<keyword evidence="2" id="KW-1003">Cell membrane</keyword>
<dbReference type="GO" id="GO:0005886">
    <property type="term" value="C:plasma membrane"/>
    <property type="evidence" value="ECO:0007669"/>
    <property type="project" value="UniProtKB-SubCell"/>
</dbReference>
<dbReference type="InterPro" id="IPR035681">
    <property type="entry name" value="ComA-like_MBL"/>
</dbReference>
<reference evidence="8" key="1">
    <citation type="submission" date="2020-09" db="EMBL/GenBank/DDBJ databases">
        <title>Desulfogranum mesoprofundum gen. nov., sp. nov., a novel mesophilic, sulfate-reducing chemolithoautotroph isolated from a deep-sea hydrothermal vent chimney in the Suiyo Seamount.</title>
        <authorList>
            <person name="Hashimoto Y."/>
            <person name="Nakagawa S."/>
        </authorList>
    </citation>
    <scope>NUCLEOTIDE SEQUENCE</scope>
    <source>
        <strain evidence="8">KT2</strain>
    </source>
</reference>
<sequence>MTLAFVLGITSTLFIEHLPPESFPMKGVLILFLFLIASVHFRNRNRSVYWLMLILFFGLGLLQASQQLHHPANPDNIYNRIKEKSEAILVGTLHAMPEYNEHGDTTRITVSLHSLQFQKQRFFTPATGRVLLRLSGKWPQNIFPGDMLAIRAELKRPQSYLSPGSFDYSRYLARKNIWITGVIRNPLFVQKLANKKGITEKIKYFPENLRQAIAEKIKRTVAPNLEGLYRAILLGDRSGVDNTLQEQFKAAGVMHILAISGIHMGILGALLFFLFHHALKRSETLLLKLRIKKTAALLSLPVLLLYSSITGLNAPVVRAVIMSSIVLAALCIDRKKSSPELLCSAALAILIYSPLQLFTASFQLSFAAVAAILFILPCLRRIISSSWEMEHPQSFMAVTGAWLVSSMLVSLVAFLATAPISLYYFNRVSLVGPVANLVIEPLICLWGLLFGFLSLPFLFILPPLGEFLLQTGSHGLAAAIQCVQFFAALPFSDVFLPTPPVPLILFYYFFLTMSVISRKLQMKMSIPALGVICTLLFYLVSSLFDIKLTERKFSISFLDVGQGSAAFITLPSGYRLLIDGGGSSYISPSVGRRVIAPYLWQKGISKIDAVIVTHPDADHYNGLPFIVEHFSPSIIWVNTYSGHDPFFARFLEKARAKGIMTKLAKNGAFLEQTRKIRCIANTTSWPGDRKGENNGLVIKVAGKNFSALFPGDIEKKTEYSLLDQHFPLHSDILLSPHHGSATSNSEQFLRKISPRIMVVSAGKTRKKYFPFPGLQLLCQKNNITMLTTAHYGTIEIIDGDDGYALFGHHVREGNPLLGIKRYLIRRETAATLR</sequence>
<keyword evidence="3 6" id="KW-0812">Transmembrane</keyword>
<feature type="transmembrane region" description="Helical" evidence="6">
    <location>
        <begin position="395"/>
        <end position="425"/>
    </location>
</feature>
<dbReference type="NCBIfam" id="TIGR00360">
    <property type="entry name" value="ComEC_N-term"/>
    <property type="match status" value="1"/>
</dbReference>
<feature type="transmembrane region" description="Helical" evidence="6">
    <location>
        <begin position="341"/>
        <end position="358"/>
    </location>
</feature>
<evidence type="ECO:0000256" key="2">
    <source>
        <dbReference type="ARBA" id="ARBA00022475"/>
    </source>
</evidence>
<evidence type="ECO:0000313" key="8">
    <source>
        <dbReference type="EMBL" id="BCL60257.1"/>
    </source>
</evidence>
<dbReference type="EMBL" id="AP024086">
    <property type="protein sequence ID" value="BCL60257.1"/>
    <property type="molecule type" value="Genomic_DNA"/>
</dbReference>
<protein>
    <submittedName>
        <fullName evidence="8">DNA internalization-related competence protein ComEC/Rec2</fullName>
    </submittedName>
</protein>
<keyword evidence="4 6" id="KW-1133">Transmembrane helix</keyword>
<evidence type="ECO:0000256" key="4">
    <source>
        <dbReference type="ARBA" id="ARBA00022989"/>
    </source>
</evidence>
<accession>A0A8D5FUS3</accession>
<evidence type="ECO:0000256" key="5">
    <source>
        <dbReference type="ARBA" id="ARBA00023136"/>
    </source>
</evidence>
<dbReference type="AlphaFoldDB" id="A0A8D5FUS3"/>
<dbReference type="PANTHER" id="PTHR30619:SF1">
    <property type="entry name" value="RECOMBINATION PROTEIN 2"/>
    <property type="match status" value="1"/>
</dbReference>
<gene>
    <name evidence="8" type="ORF">DGMP_09500</name>
</gene>
<evidence type="ECO:0000313" key="9">
    <source>
        <dbReference type="Proteomes" id="UP000826725"/>
    </source>
</evidence>
<dbReference type="Pfam" id="PF03772">
    <property type="entry name" value="Competence"/>
    <property type="match status" value="1"/>
</dbReference>
<dbReference type="InterPro" id="IPR004477">
    <property type="entry name" value="ComEC_N"/>
</dbReference>
<feature type="transmembrane region" description="Helical" evidence="6">
    <location>
        <begin position="524"/>
        <end position="544"/>
    </location>
</feature>
<dbReference type="Proteomes" id="UP000826725">
    <property type="component" value="Chromosome"/>
</dbReference>
<feature type="transmembrane region" description="Helical" evidence="6">
    <location>
        <begin position="23"/>
        <end position="41"/>
    </location>
</feature>
<evidence type="ECO:0000259" key="7">
    <source>
        <dbReference type="SMART" id="SM00849"/>
    </source>
</evidence>
<feature type="transmembrane region" description="Helical" evidence="6">
    <location>
        <begin position="253"/>
        <end position="279"/>
    </location>
</feature>
<feature type="domain" description="Metallo-beta-lactamase" evidence="7">
    <location>
        <begin position="562"/>
        <end position="763"/>
    </location>
</feature>
<dbReference type="InterPro" id="IPR001279">
    <property type="entry name" value="Metallo-B-lactamas"/>
</dbReference>
<proteinExistence type="predicted"/>
<feature type="transmembrane region" description="Helical" evidence="6">
    <location>
        <begin position="291"/>
        <end position="309"/>
    </location>
</feature>
<dbReference type="CDD" id="cd07731">
    <property type="entry name" value="ComA-like_MBL-fold"/>
    <property type="match status" value="1"/>
</dbReference>
<dbReference type="NCBIfam" id="TIGR00361">
    <property type="entry name" value="ComEC_Rec2"/>
    <property type="match status" value="1"/>
</dbReference>
<dbReference type="InterPro" id="IPR052159">
    <property type="entry name" value="Competence_DNA_uptake"/>
</dbReference>
<dbReference type="InterPro" id="IPR004797">
    <property type="entry name" value="Competence_ComEC/Rec2"/>
</dbReference>
<organism evidence="8 9">
    <name type="scientific">Desulfomarina profundi</name>
    <dbReference type="NCBI Taxonomy" id="2772557"/>
    <lineage>
        <taxon>Bacteria</taxon>
        <taxon>Pseudomonadati</taxon>
        <taxon>Thermodesulfobacteriota</taxon>
        <taxon>Desulfobulbia</taxon>
        <taxon>Desulfobulbales</taxon>
        <taxon>Desulfobulbaceae</taxon>
        <taxon>Desulfomarina</taxon>
    </lineage>
</organism>
<feature type="transmembrane region" description="Helical" evidence="6">
    <location>
        <begin position="437"/>
        <end position="460"/>
    </location>
</feature>
<comment type="subcellular location">
    <subcellularLocation>
        <location evidence="1">Cell membrane</location>
        <topology evidence="1">Multi-pass membrane protein</topology>
    </subcellularLocation>
</comment>
<keyword evidence="5 6" id="KW-0472">Membrane</keyword>
<name>A0A8D5FUS3_9BACT</name>
<dbReference type="PANTHER" id="PTHR30619">
    <property type="entry name" value="DNA INTERNALIZATION/COMPETENCE PROTEIN COMEC/REC2"/>
    <property type="match status" value="1"/>
</dbReference>
<evidence type="ECO:0000256" key="3">
    <source>
        <dbReference type="ARBA" id="ARBA00022692"/>
    </source>
</evidence>
<feature type="transmembrane region" description="Helical" evidence="6">
    <location>
        <begin position="364"/>
        <end position="383"/>
    </location>
</feature>
<dbReference type="GO" id="GO:0030420">
    <property type="term" value="P:establishment of competence for transformation"/>
    <property type="evidence" value="ECO:0007669"/>
    <property type="project" value="InterPro"/>
</dbReference>
<evidence type="ECO:0000256" key="6">
    <source>
        <dbReference type="SAM" id="Phobius"/>
    </source>
</evidence>
<evidence type="ECO:0000256" key="1">
    <source>
        <dbReference type="ARBA" id="ARBA00004651"/>
    </source>
</evidence>
<dbReference type="SMART" id="SM00849">
    <property type="entry name" value="Lactamase_B"/>
    <property type="match status" value="1"/>
</dbReference>
<keyword evidence="9" id="KW-1185">Reference proteome</keyword>
<feature type="transmembrane region" description="Helical" evidence="6">
    <location>
        <begin position="48"/>
        <end position="65"/>
    </location>
</feature>